<feature type="region of interest" description="Disordered" evidence="1">
    <location>
        <begin position="464"/>
        <end position="488"/>
    </location>
</feature>
<feature type="domain" description="Mitogen-activated protein kinase kinase kinase N-terminal" evidence="2">
    <location>
        <begin position="127"/>
        <end position="814"/>
    </location>
</feature>
<sequence length="821" mass="95277">MSDEDWKRRIGITINYSPDSSEDDITLQFRDEYKDEVLKNQLSPLAVDNVQASSQGGNNFMDVDDIFDFYEDFGQTPPRTRLSRRQKERNQRVKESCEINNRPAKLIDGKKKCKTLDNCLYFNELLEKADSNAQQPQDNDQQSRVESTRREKRSRKLLRGFERDMKLDLSGVSQTPILIEDDRAESMPLANQQQMKVETFNRFLSLSSKPVNSCREFKDKCKDKDKYDRCKESVDFLQDRVDFHKTFSLLIRMGSGDNKTDKNTRRHLSREEDVWQNELKDLIWLELQAWQADRTPREQDDYLCKAREKVADLLDEIINYRFERRPLCNLNQSVLSTQQSDSGISGGGDSPEMPLRTVHTGEVALGADKLCPGCVSMFCQNCLDTQNIALREVEQLLNRLEAAEQLYSSSKAFGQFYPLYASHKFSVRVKTMCVWYNMMKHHRLRLKIIGKMLMFMENTNHKDYNWPPIDEDDPNSSGMGTDISDDHYLDTHSVSRSTSIEGQAQSLLYSQSKNQAIQFADCQGNPSDSNNSNISSNNSSDLGIDTLMDIYDMSQITHLRESIFPKNTSSPAQRYPYRKYMEHVLKTRGLKTSVNFLERLHKKVLQKAQVTFEKPTDLDSIPSEDKEATITTVDDTYVGDEDCEDLRRYGYWSKEYKALNLPSYLGAYLFLCSVPLELTHEYIIMRLEQKPDQPSVLSIRQSSDKVSTLLMNVTLFQLMREFQEGISLSIFFKQRYVRLVDTVLGDIDDQHFLDGHKISLINFDKSVKTLLEVYLEYLQQWIQMAPRAIVDKNFLEDEWTWLRSCSPLIPGTEGLIAHKFW</sequence>
<reference evidence="3" key="1">
    <citation type="submission" date="2020-11" db="EMBL/GenBank/DDBJ databases">
        <authorList>
            <person name="Tran Van P."/>
        </authorList>
    </citation>
    <scope>NUCLEOTIDE SEQUENCE</scope>
</reference>
<feature type="region of interest" description="Disordered" evidence="1">
    <location>
        <begin position="520"/>
        <end position="539"/>
    </location>
</feature>
<name>A0A7R9F3R9_9NEOP</name>
<dbReference type="AlphaFoldDB" id="A0A7R9F3R9"/>
<dbReference type="Pfam" id="PF19431">
    <property type="entry name" value="MEKK4_N"/>
    <property type="match status" value="1"/>
</dbReference>
<feature type="compositionally biased region" description="Low complexity" evidence="1">
    <location>
        <begin position="525"/>
        <end position="539"/>
    </location>
</feature>
<dbReference type="EMBL" id="OD567197">
    <property type="protein sequence ID" value="CAD7445295.1"/>
    <property type="molecule type" value="Genomic_DNA"/>
</dbReference>
<evidence type="ECO:0000259" key="2">
    <source>
        <dbReference type="Pfam" id="PF19431"/>
    </source>
</evidence>
<evidence type="ECO:0000313" key="3">
    <source>
        <dbReference type="EMBL" id="CAD7445295.1"/>
    </source>
</evidence>
<gene>
    <name evidence="3" type="ORF">TBIB3V08_LOCUS7650</name>
</gene>
<dbReference type="InterPro" id="IPR045801">
    <property type="entry name" value="MEKK4_N"/>
</dbReference>
<dbReference type="GO" id="GO:0000165">
    <property type="term" value="P:MAPK cascade"/>
    <property type="evidence" value="ECO:0007669"/>
    <property type="project" value="InterPro"/>
</dbReference>
<evidence type="ECO:0000256" key="1">
    <source>
        <dbReference type="SAM" id="MobiDB-lite"/>
    </source>
</evidence>
<protein>
    <recommendedName>
        <fullName evidence="2">Mitogen-activated protein kinase kinase kinase N-terminal domain-containing protein</fullName>
    </recommendedName>
</protein>
<accession>A0A7R9F3R9</accession>
<organism evidence="3">
    <name type="scientific">Timema bartmani</name>
    <dbReference type="NCBI Taxonomy" id="61472"/>
    <lineage>
        <taxon>Eukaryota</taxon>
        <taxon>Metazoa</taxon>
        <taxon>Ecdysozoa</taxon>
        <taxon>Arthropoda</taxon>
        <taxon>Hexapoda</taxon>
        <taxon>Insecta</taxon>
        <taxon>Pterygota</taxon>
        <taxon>Neoptera</taxon>
        <taxon>Polyneoptera</taxon>
        <taxon>Phasmatodea</taxon>
        <taxon>Timematodea</taxon>
        <taxon>Timematoidea</taxon>
        <taxon>Timematidae</taxon>
        <taxon>Timema</taxon>
    </lineage>
</organism>
<proteinExistence type="predicted"/>
<feature type="compositionally biased region" description="Polar residues" evidence="1">
    <location>
        <begin position="131"/>
        <end position="140"/>
    </location>
</feature>
<feature type="region of interest" description="Disordered" evidence="1">
    <location>
        <begin position="130"/>
        <end position="155"/>
    </location>
</feature>